<protein>
    <recommendedName>
        <fullName evidence="3">Secreted protein</fullName>
    </recommendedName>
</protein>
<dbReference type="Proteomes" id="UP001605036">
    <property type="component" value="Unassembled WGS sequence"/>
</dbReference>
<gene>
    <name evidence="1" type="ORF">R1flu_006388</name>
</gene>
<reference evidence="1 2" key="1">
    <citation type="submission" date="2024-09" db="EMBL/GenBank/DDBJ databases">
        <title>Chromosome-scale assembly of Riccia fluitans.</title>
        <authorList>
            <person name="Paukszto L."/>
            <person name="Sawicki J."/>
            <person name="Karawczyk K."/>
            <person name="Piernik-Szablinska J."/>
            <person name="Szczecinska M."/>
            <person name="Mazdziarz M."/>
        </authorList>
    </citation>
    <scope>NUCLEOTIDE SEQUENCE [LARGE SCALE GENOMIC DNA]</scope>
    <source>
        <strain evidence="1">Rf_01</strain>
        <tissue evidence="1">Aerial parts of the thallus</tissue>
    </source>
</reference>
<evidence type="ECO:0000313" key="2">
    <source>
        <dbReference type="Proteomes" id="UP001605036"/>
    </source>
</evidence>
<evidence type="ECO:0008006" key="3">
    <source>
        <dbReference type="Google" id="ProtNLM"/>
    </source>
</evidence>
<dbReference type="EMBL" id="JBHFFA010000003">
    <property type="protein sequence ID" value="KAL2634909.1"/>
    <property type="molecule type" value="Genomic_DNA"/>
</dbReference>
<keyword evidence="2" id="KW-1185">Reference proteome</keyword>
<name>A0ABD1YVV4_9MARC</name>
<sequence>MELIWESVGLLSSSSLRNVPSAGIAAGAAWFAIAVAAAVNSASLGSSGLTSVPETTSHRRSTPSLFRIKNVQ</sequence>
<comment type="caution">
    <text evidence="1">The sequence shown here is derived from an EMBL/GenBank/DDBJ whole genome shotgun (WGS) entry which is preliminary data.</text>
</comment>
<accession>A0ABD1YVV4</accession>
<organism evidence="1 2">
    <name type="scientific">Riccia fluitans</name>
    <dbReference type="NCBI Taxonomy" id="41844"/>
    <lineage>
        <taxon>Eukaryota</taxon>
        <taxon>Viridiplantae</taxon>
        <taxon>Streptophyta</taxon>
        <taxon>Embryophyta</taxon>
        <taxon>Marchantiophyta</taxon>
        <taxon>Marchantiopsida</taxon>
        <taxon>Marchantiidae</taxon>
        <taxon>Marchantiales</taxon>
        <taxon>Ricciaceae</taxon>
        <taxon>Riccia</taxon>
    </lineage>
</organism>
<evidence type="ECO:0000313" key="1">
    <source>
        <dbReference type="EMBL" id="KAL2634909.1"/>
    </source>
</evidence>
<dbReference type="AlphaFoldDB" id="A0ABD1YVV4"/>
<proteinExistence type="predicted"/>